<gene>
    <name evidence="1" type="ORF">COLO4_27263</name>
</gene>
<dbReference type="PANTHER" id="PTHR44749:SF1">
    <property type="entry name" value="TETRATRICOPEPTIDE-LIKE HELICAL DOMAIN-CONTAINING PROTEIN"/>
    <property type="match status" value="1"/>
</dbReference>
<dbReference type="GO" id="GO:0045892">
    <property type="term" value="P:negative regulation of DNA-templated transcription"/>
    <property type="evidence" value="ECO:0007669"/>
    <property type="project" value="InterPro"/>
</dbReference>
<comment type="caution">
    <text evidence="1">The sequence shown here is derived from an EMBL/GenBank/DDBJ whole genome shotgun (WGS) entry which is preliminary data.</text>
</comment>
<dbReference type="InterPro" id="IPR044650">
    <property type="entry name" value="SRFR1-like"/>
</dbReference>
<sequence length="321" mass="35912">MSVSMEALAMAGIDCVEWGMDIEEWEEDDDLNFPPAHLLADDIGVEEITAGNHKFHCAKLNAAGVAQRHFPKKEKKKKQLKGMSVSIEALAMAGTDYVEWGMEIEEWENGELLEPPPHLLAEETQEEKNHVKGSSSSIYHFIINLLSHIMVILNDVANIRLFEAGDSDDGEGEEKENSDHQQVRIVNFKFKDLNAVVEDLSSCVKVDTNNKSAYTYLFYQDLANSKKALECLEKGLQIDGRYAKAYHLRGLLIHGMGENSSNIECLYLRASCYHVIGEYTEAVTMNFTVKDCDAALDVELDSMGKFVVQCIAIYQVCSSAE</sequence>
<evidence type="ECO:0000313" key="2">
    <source>
        <dbReference type="Proteomes" id="UP000187203"/>
    </source>
</evidence>
<dbReference type="STRING" id="93759.A0A1R3HSE8"/>
<proteinExistence type="predicted"/>
<reference evidence="2" key="1">
    <citation type="submission" date="2013-09" db="EMBL/GenBank/DDBJ databases">
        <title>Corchorus olitorius genome sequencing.</title>
        <authorList>
            <person name="Alam M."/>
            <person name="Haque M.S."/>
            <person name="Islam M.S."/>
            <person name="Emdad E.M."/>
            <person name="Islam M.M."/>
            <person name="Ahmed B."/>
            <person name="Halim A."/>
            <person name="Hossen Q.M.M."/>
            <person name="Hossain M.Z."/>
            <person name="Ahmed R."/>
            <person name="Khan M.M."/>
            <person name="Islam R."/>
            <person name="Rashid M.M."/>
            <person name="Khan S.A."/>
            <person name="Rahman M.S."/>
            <person name="Alam M."/>
            <person name="Yahiya A.S."/>
            <person name="Khan M.S."/>
            <person name="Azam M.S."/>
            <person name="Haque T."/>
            <person name="Lashkar M.Z.H."/>
            <person name="Akhand A.I."/>
            <person name="Morshed G."/>
            <person name="Roy S."/>
            <person name="Uddin K.S."/>
            <person name="Rabeya T."/>
            <person name="Hossain A.S."/>
            <person name="Chowdhury A."/>
            <person name="Snigdha A.R."/>
            <person name="Mortoza M.S."/>
            <person name="Matin S.A."/>
            <person name="Hoque S.M.E."/>
            <person name="Islam M.K."/>
            <person name="Roy D.K."/>
            <person name="Haider R."/>
            <person name="Moosa M.M."/>
            <person name="Elias S.M."/>
            <person name="Hasan A.M."/>
            <person name="Jahan S."/>
            <person name="Shafiuddin M."/>
            <person name="Mahmood N."/>
            <person name="Shommy N.S."/>
        </authorList>
    </citation>
    <scope>NUCLEOTIDE SEQUENCE [LARGE SCALE GENOMIC DNA]</scope>
    <source>
        <strain evidence="2">cv. O-4</strain>
    </source>
</reference>
<dbReference type="OrthoDB" id="1748662at2759"/>
<dbReference type="PANTHER" id="PTHR44749">
    <property type="entry name" value="SUPPRESSOR OF RPS4-RLD 1"/>
    <property type="match status" value="1"/>
</dbReference>
<dbReference type="Proteomes" id="UP000187203">
    <property type="component" value="Unassembled WGS sequence"/>
</dbReference>
<protein>
    <submittedName>
        <fullName evidence="1">Tetratricopeptide-like helical</fullName>
    </submittedName>
</protein>
<dbReference type="SUPFAM" id="SSF48452">
    <property type="entry name" value="TPR-like"/>
    <property type="match status" value="1"/>
</dbReference>
<evidence type="ECO:0000313" key="1">
    <source>
        <dbReference type="EMBL" id="OMO73101.1"/>
    </source>
</evidence>
<organism evidence="1 2">
    <name type="scientific">Corchorus olitorius</name>
    <dbReference type="NCBI Taxonomy" id="93759"/>
    <lineage>
        <taxon>Eukaryota</taxon>
        <taxon>Viridiplantae</taxon>
        <taxon>Streptophyta</taxon>
        <taxon>Embryophyta</taxon>
        <taxon>Tracheophyta</taxon>
        <taxon>Spermatophyta</taxon>
        <taxon>Magnoliopsida</taxon>
        <taxon>eudicotyledons</taxon>
        <taxon>Gunneridae</taxon>
        <taxon>Pentapetalae</taxon>
        <taxon>rosids</taxon>
        <taxon>malvids</taxon>
        <taxon>Malvales</taxon>
        <taxon>Malvaceae</taxon>
        <taxon>Grewioideae</taxon>
        <taxon>Apeibeae</taxon>
        <taxon>Corchorus</taxon>
    </lineage>
</organism>
<dbReference type="EMBL" id="AWUE01019523">
    <property type="protein sequence ID" value="OMO73101.1"/>
    <property type="molecule type" value="Genomic_DNA"/>
</dbReference>
<name>A0A1R3HSE8_9ROSI</name>
<dbReference type="Gene3D" id="1.25.40.10">
    <property type="entry name" value="Tetratricopeptide repeat domain"/>
    <property type="match status" value="1"/>
</dbReference>
<keyword evidence="2" id="KW-1185">Reference proteome</keyword>
<dbReference type="AlphaFoldDB" id="A0A1R3HSE8"/>
<accession>A0A1R3HSE8</accession>
<dbReference type="InterPro" id="IPR011990">
    <property type="entry name" value="TPR-like_helical_dom_sf"/>
</dbReference>